<protein>
    <submittedName>
        <fullName evidence="1">Uncharacterized protein</fullName>
    </submittedName>
</protein>
<reference evidence="1" key="1">
    <citation type="submission" date="2014-12" db="EMBL/GenBank/DDBJ databases">
        <title>Insight into the proteome of Arion vulgaris.</title>
        <authorList>
            <person name="Aradska J."/>
            <person name="Bulat T."/>
            <person name="Smidak R."/>
            <person name="Sarate P."/>
            <person name="Gangsoo J."/>
            <person name="Sialana F."/>
            <person name="Bilban M."/>
            <person name="Lubec G."/>
        </authorList>
    </citation>
    <scope>NUCLEOTIDE SEQUENCE</scope>
    <source>
        <tissue evidence="1">Skin</tissue>
    </source>
</reference>
<dbReference type="AlphaFoldDB" id="A0A0B6YMP8"/>
<evidence type="ECO:0000313" key="1">
    <source>
        <dbReference type="EMBL" id="CEK57489.1"/>
    </source>
</evidence>
<gene>
    <name evidence="1" type="primary">ORF30294</name>
</gene>
<organism evidence="1">
    <name type="scientific">Arion vulgaris</name>
    <dbReference type="NCBI Taxonomy" id="1028688"/>
    <lineage>
        <taxon>Eukaryota</taxon>
        <taxon>Metazoa</taxon>
        <taxon>Spiralia</taxon>
        <taxon>Lophotrochozoa</taxon>
        <taxon>Mollusca</taxon>
        <taxon>Gastropoda</taxon>
        <taxon>Heterobranchia</taxon>
        <taxon>Euthyneura</taxon>
        <taxon>Panpulmonata</taxon>
        <taxon>Eupulmonata</taxon>
        <taxon>Stylommatophora</taxon>
        <taxon>Helicina</taxon>
        <taxon>Arionoidea</taxon>
        <taxon>Arionidae</taxon>
        <taxon>Arion</taxon>
    </lineage>
</organism>
<feature type="non-terminal residue" evidence="1">
    <location>
        <position position="1"/>
    </location>
</feature>
<sequence>IEQRSSGQEHTNLSVWTASEAYVLDRANVLHYCVQVDNLNMTGKHFTGGIMKTSSTINSVLFQPLEDLSNSYIACNHTPLDNNHLFVASLAQKSHKSINFVISEGSHQFFIQYLPTVFRGECITSKIHEVGKDKDGWSPESI</sequence>
<dbReference type="EMBL" id="HACG01010624">
    <property type="protein sequence ID" value="CEK57489.1"/>
    <property type="molecule type" value="Transcribed_RNA"/>
</dbReference>
<proteinExistence type="predicted"/>
<feature type="non-terminal residue" evidence="1">
    <location>
        <position position="142"/>
    </location>
</feature>
<name>A0A0B6YMP8_9EUPU</name>
<accession>A0A0B6YMP8</accession>